<evidence type="ECO:0000313" key="3">
    <source>
        <dbReference type="Proteomes" id="UP001189429"/>
    </source>
</evidence>
<keyword evidence="1" id="KW-1133">Transmembrane helix</keyword>
<keyword evidence="1" id="KW-0812">Transmembrane</keyword>
<dbReference type="Proteomes" id="UP001189429">
    <property type="component" value="Unassembled WGS sequence"/>
</dbReference>
<name>A0ABN9VKW2_9DINO</name>
<keyword evidence="1" id="KW-0472">Membrane</keyword>
<comment type="caution">
    <text evidence="2">The sequence shown here is derived from an EMBL/GenBank/DDBJ whole genome shotgun (WGS) entry which is preliminary data.</text>
</comment>
<proteinExistence type="predicted"/>
<evidence type="ECO:0000313" key="2">
    <source>
        <dbReference type="EMBL" id="CAK0873945.1"/>
    </source>
</evidence>
<reference evidence="2" key="1">
    <citation type="submission" date="2023-10" db="EMBL/GenBank/DDBJ databases">
        <authorList>
            <person name="Chen Y."/>
            <person name="Shah S."/>
            <person name="Dougan E. K."/>
            <person name="Thang M."/>
            <person name="Chan C."/>
        </authorList>
    </citation>
    <scope>NUCLEOTIDE SEQUENCE [LARGE SCALE GENOMIC DNA]</scope>
</reference>
<organism evidence="2 3">
    <name type="scientific">Prorocentrum cordatum</name>
    <dbReference type="NCBI Taxonomy" id="2364126"/>
    <lineage>
        <taxon>Eukaryota</taxon>
        <taxon>Sar</taxon>
        <taxon>Alveolata</taxon>
        <taxon>Dinophyceae</taxon>
        <taxon>Prorocentrales</taxon>
        <taxon>Prorocentraceae</taxon>
        <taxon>Prorocentrum</taxon>
    </lineage>
</organism>
<sequence length="306" mass="33719">MMVVHTTAEDVYTRMWCVHEVDEALEAGIRVRGAMSQQFRAQFVGPASERLLDLRTESASCRCPADELMLRAAIEAKPGGFGRLDEVILKFRRQMFAAEEAAMLQQAEVRRARERRRALLPQAPTETSASAVAPCSVVSARRALRSFAAVLRGPASGSAFEVSHGAAGIDYFVSHSWQTPWRAKAWALLYTMSLIPAVAVAMLSDVAVHVATRVLGLRGGVLHFCEVISLDARTQYCLTANFIVACITFPLMLVLAPHVPGLLRMNLYISVLRRPRRRVAAGRDPQRESHIAELEENGPPLGARVF</sequence>
<accession>A0ABN9VKW2</accession>
<dbReference type="EMBL" id="CAUYUJ010017339">
    <property type="protein sequence ID" value="CAK0873945.1"/>
    <property type="molecule type" value="Genomic_DNA"/>
</dbReference>
<protein>
    <submittedName>
        <fullName evidence="2">Uncharacterized protein</fullName>
    </submittedName>
</protein>
<feature type="transmembrane region" description="Helical" evidence="1">
    <location>
        <begin position="242"/>
        <end position="267"/>
    </location>
</feature>
<feature type="transmembrane region" description="Helical" evidence="1">
    <location>
        <begin position="185"/>
        <end position="204"/>
    </location>
</feature>
<evidence type="ECO:0000256" key="1">
    <source>
        <dbReference type="SAM" id="Phobius"/>
    </source>
</evidence>
<gene>
    <name evidence="2" type="ORF">PCOR1329_LOCUS59000</name>
</gene>
<keyword evidence="3" id="KW-1185">Reference proteome</keyword>